<comment type="caution">
    <text evidence="2">The sequence shown here is derived from an EMBL/GenBank/DDBJ whole genome shotgun (WGS) entry which is preliminary data.</text>
</comment>
<proteinExistence type="predicted"/>
<dbReference type="AlphaFoldDB" id="A0ABD1WU68"/>
<feature type="region of interest" description="Disordered" evidence="1">
    <location>
        <begin position="68"/>
        <end position="102"/>
    </location>
</feature>
<feature type="compositionally biased region" description="Basic and acidic residues" evidence="1">
    <location>
        <begin position="76"/>
        <end position="93"/>
    </location>
</feature>
<dbReference type="Proteomes" id="UP001604277">
    <property type="component" value="Unassembled WGS sequence"/>
</dbReference>
<protein>
    <submittedName>
        <fullName evidence="2">Uncharacterized protein</fullName>
    </submittedName>
</protein>
<accession>A0ABD1WU68</accession>
<gene>
    <name evidence="2" type="ORF">Fot_05459</name>
</gene>
<name>A0ABD1WU68_9LAMI</name>
<dbReference type="EMBL" id="JBFOLJ010000002">
    <property type="protein sequence ID" value="KAL2551840.1"/>
    <property type="molecule type" value="Genomic_DNA"/>
</dbReference>
<evidence type="ECO:0000256" key="1">
    <source>
        <dbReference type="SAM" id="MobiDB-lite"/>
    </source>
</evidence>
<evidence type="ECO:0000313" key="2">
    <source>
        <dbReference type="EMBL" id="KAL2551840.1"/>
    </source>
</evidence>
<reference evidence="3" key="1">
    <citation type="submission" date="2024-07" db="EMBL/GenBank/DDBJ databases">
        <title>Two chromosome-level genome assemblies of Korean endemic species Abeliophyllum distichum and Forsythia ovata (Oleaceae).</title>
        <authorList>
            <person name="Jang H."/>
        </authorList>
    </citation>
    <scope>NUCLEOTIDE SEQUENCE [LARGE SCALE GENOMIC DNA]</scope>
</reference>
<organism evidence="2 3">
    <name type="scientific">Forsythia ovata</name>
    <dbReference type="NCBI Taxonomy" id="205694"/>
    <lineage>
        <taxon>Eukaryota</taxon>
        <taxon>Viridiplantae</taxon>
        <taxon>Streptophyta</taxon>
        <taxon>Embryophyta</taxon>
        <taxon>Tracheophyta</taxon>
        <taxon>Spermatophyta</taxon>
        <taxon>Magnoliopsida</taxon>
        <taxon>eudicotyledons</taxon>
        <taxon>Gunneridae</taxon>
        <taxon>Pentapetalae</taxon>
        <taxon>asterids</taxon>
        <taxon>lamiids</taxon>
        <taxon>Lamiales</taxon>
        <taxon>Oleaceae</taxon>
        <taxon>Forsythieae</taxon>
        <taxon>Forsythia</taxon>
    </lineage>
</organism>
<sequence length="102" mass="11169">MTTPETFSDILLDDIGLGFVNGTVGSSTFHFFKGICLSLTSRWTLFTGVFEIIEGSLVMLDMELSQPASKFPRFGGGEKEEEEKKKKSGELKVESGGLKGRN</sequence>
<keyword evidence="3" id="KW-1185">Reference proteome</keyword>
<evidence type="ECO:0000313" key="3">
    <source>
        <dbReference type="Proteomes" id="UP001604277"/>
    </source>
</evidence>